<dbReference type="InterPro" id="IPR038535">
    <property type="entry name" value="CNOT1_TTP_bind_sf"/>
</dbReference>
<evidence type="ECO:0000259" key="9">
    <source>
        <dbReference type="Pfam" id="PF04054"/>
    </source>
</evidence>
<dbReference type="InterPro" id="IPR040398">
    <property type="entry name" value="Not1"/>
</dbReference>
<dbReference type="GO" id="GO:0000932">
    <property type="term" value="C:P-body"/>
    <property type="evidence" value="ECO:0007669"/>
    <property type="project" value="TreeGrafter"/>
</dbReference>
<evidence type="ECO:0000256" key="4">
    <source>
        <dbReference type="ARBA" id="ARBA00023163"/>
    </source>
</evidence>
<dbReference type="InterPro" id="IPR032193">
    <property type="entry name" value="CNOT1_TTP_bind"/>
</dbReference>
<evidence type="ECO:0000256" key="1">
    <source>
        <dbReference type="ARBA" id="ARBA00004123"/>
    </source>
</evidence>
<accession>A0A9N9BI44</accession>
<dbReference type="InterPro" id="IPR024557">
    <property type="entry name" value="CNOT1_dom_4"/>
</dbReference>
<organism evidence="15 16">
    <name type="scientific">Paraglomus brasilianum</name>
    <dbReference type="NCBI Taxonomy" id="144538"/>
    <lineage>
        <taxon>Eukaryota</taxon>
        <taxon>Fungi</taxon>
        <taxon>Fungi incertae sedis</taxon>
        <taxon>Mucoromycota</taxon>
        <taxon>Glomeromycotina</taxon>
        <taxon>Glomeromycetes</taxon>
        <taxon>Paraglomerales</taxon>
        <taxon>Paraglomeraceae</taxon>
        <taxon>Paraglomus</taxon>
    </lineage>
</organism>
<feature type="region of interest" description="Disordered" evidence="8">
    <location>
        <begin position="1"/>
        <end position="34"/>
    </location>
</feature>
<dbReference type="GO" id="GO:0000289">
    <property type="term" value="P:nuclear-transcribed mRNA poly(A) tail shortening"/>
    <property type="evidence" value="ECO:0007669"/>
    <property type="project" value="UniProtKB-ARBA"/>
</dbReference>
<dbReference type="GO" id="GO:0017148">
    <property type="term" value="P:negative regulation of translation"/>
    <property type="evidence" value="ECO:0007669"/>
    <property type="project" value="InterPro"/>
</dbReference>
<evidence type="ECO:0000256" key="3">
    <source>
        <dbReference type="ARBA" id="ARBA00023015"/>
    </source>
</evidence>
<dbReference type="GO" id="GO:0030015">
    <property type="term" value="C:CCR4-NOT core complex"/>
    <property type="evidence" value="ECO:0007669"/>
    <property type="project" value="InterPro"/>
</dbReference>
<evidence type="ECO:0000313" key="15">
    <source>
        <dbReference type="EMBL" id="CAG8564693.1"/>
    </source>
</evidence>
<comment type="function">
    <text evidence="6">Acts as a component of the CCR4-NOT core complex, which in the nucleus seems to be a general transcription factor, and in the cytoplasm the major mRNA deadenylase involved in mRNA turnover. The NOT protein subcomplex negatively regulates the basal and activated transcription of many genes. Preferentially affects TC-type TATA element-dependent transcription. Could directly or indirectly inhibit component(s) of the general transcription machinery.</text>
</comment>
<dbReference type="InterPro" id="IPR032191">
    <property type="entry name" value="CNOT1_CAF1_bind"/>
</dbReference>
<dbReference type="PANTHER" id="PTHR13162">
    <property type="entry name" value="CCR4-NOT TRANSCRIPTION COMPLEX"/>
    <property type="match status" value="1"/>
</dbReference>
<evidence type="ECO:0000256" key="7">
    <source>
        <dbReference type="ARBA" id="ARBA00074459"/>
    </source>
</evidence>
<sequence length="2216" mass="249616">MNSEDPSFRTFSPPPANSNSSTARAVPAAHHHLRSSSQTSLSTIVKAQISFLLSTLTADNYEHNVAEIDSLITQHGRDIYFHLLRRLLIDNQQKICNAGARSSDLIASSQEYRLLIGKVRQLASNPTLSSSFCDALNSIDNKDAFKDFDLSRFLEQVGSYFVSKVGSNPVEKVGLNPVEKVALSISLLAASRKDIKEQASNIITSEIDTLAQSLKNSAVQGEVSEPLALHLALFLKSSQAESLNISPKQIDAVIEGLRSKFAPNSPPAALVPLLYNSPHVSHNDLTSSTMGDTKDPAAIPLAKIMMDHGCSCCSSPTAVRNLLNQIGITSPDSGEIIREDDVAQVFGMMARTHANLDQNGSNWTPSTESTDPQQSWEIENFVTTLVELQPHLDWVKVIKELDHPEFIIYDMKGIEILMNGFKAATSDQQKFPIEAFWGRWKNIKGQFSFLSCLATDPSGKFDPNAYPVKRVVTMDDFANASQNVKSFAGILVVHPCNCVELLETLIKMADTELVDDVRASFERVAKSTPEVVFLGLAQIQKPWNSLHQELVNRQLMMFLSGHSSGIFVLSLLWQLNSELFSEGCIELYNKDPANISRILDLAQELKVLNPLLEKRPFAFAIDLAALASRRQYLNLEKWLTDNIANHGTTFVYECLDLLNHEIVTRAVSDASTNNQSPRLTYDVVVIFLRVLQGSQLSADKAEMLREIHDVAVRLYPRLLSLGSSADAVATNGEATFSEDVEAQANSYYEAVYKGELGLKDFINLLINFKNSQDPHEKDVFDCMVHNLFDEYRFFPKYPPRELAITSVIFGSLIQYQLVGYMTLGVALRYVLTALRSPSDQKMLNFGIQALLQFQTRLPEWPQYCTHLLQIPQLHQSHPEIMQYVGSALAENNSGSGESMIVAAAVAHPPTSPAVTATPSAESTSSRVAIEASNRSVESRPVFTALNLDTLLAAEQVDYEIPSEEVQDKILFIINNVAQSNLESKVSEMKQILKGQHYRWFANYLVVKRASIEPNYHQLYLQFLDQLDSQLLIKHVLHETFANVNVLLNSNKTVQSASERTLLKNLGSWLGGMTLARNKPIKHKNIAFKDLLVEGYDSNRLIVAIPFVCKVLEQASKSKVFKPPNPWLMAILRLLVELYQFADLKLNLKFEIEVLCKSLIIELKDIEPTNILKDKKPPKDPANQQTDRLAQDMERMNISTPTFVSPGAKIASQTTHIQPALGSLADEGYVNLTQSIAQHVVINSNLSIIANQIPLRKIVQLAIERAICETVTSIIDRAVMIAGISTRELIVKDFSMEPNEEKMRSAAHSMVQTLAGSLALVTCKDSLRQHMIAHLRSLLQQYSYSEATISEQAILVIVTENLELASSIVKKIAREKAVPEIDEALASSFSNRKKHRERTGQPFYDMAVYSAVSRYVSNLPEPLRTKPNGLTEQQLQIYQDFGRIGNLARPSLQPYDDRPPRTAMHRQELAMGHLYGANELSFEPAHPQVAAISAHQSLEKFAQYIAELENLIAKNPQASLASLQQNHEIRLIVNQILLLASQSFNRDETALAFSQKVVQLLYKNESNLSREVYVVLLERLCEISIKVSGEVTAWLIYAEDERKFIVPVVVALIKARLINTNEQDIQLARLIEAGRTIVIDFTAKLIRECVLKEPQIATRADFPNSLDALDRLARRGKAPESVIKLLDDLRRPARAPPIKEVENLGGLREQLSYYFTEWVRLYQHPASNEKVFSSFIMQVQQQGILKGDEVSSMFFRICTEMSVDNCLKQKITNQSSTVTVYQAIDAFSKLIVLLVKYHSDPEGMNDNLAKSAYFNKIVSLIVLVLAQAHEQRRQQFNQKPFFRLFSSLLSDLNAYEQQLQPIYFQLLTILSSTFTTLQPSFFPGFTFAWLSLISHRLFMPKLLLASENQKGWSAFHRLLISLFRFLIPFLRNVEMFRETTRLLYKGTLRVLLVLLHDFPEFLCDYHFSFCDVIPPSCIQLRNLILSAFPRNMRLPDPFTRNLKVDLLPEISQPPRVLSDYTSALTAGNLKQDIDNWLKTKQPASFLSELKNRLLADPGTQVDMRSKYNVPVINALVLYVGIQAINHFQSRQGHTPLTHTAHMELFQQLLNTLDSEGRYLFLSAIANQLRYPNSHTHYFSRTLLYLFADGGQEVIKEQVTRVLLERLIVNRPHPWGLLITFIELVKNPEYDFRSHSFTRCASDIERLFDNVNRSINQV</sequence>
<dbReference type="GO" id="GO:0060090">
    <property type="term" value="F:molecular adaptor activity"/>
    <property type="evidence" value="ECO:0007669"/>
    <property type="project" value="TreeGrafter"/>
</dbReference>
<dbReference type="InterPro" id="IPR032194">
    <property type="entry name" value="CNOT1_HEAT"/>
</dbReference>
<feature type="domain" description="CCR4-NOT transcription complex subunit 1" evidence="10">
    <location>
        <begin position="1254"/>
        <end position="1395"/>
    </location>
</feature>
<name>A0A9N9BI44_9GLOM</name>
<feature type="domain" description="CCR4-NOT transcription complex subunit 1 CAF1-binding" evidence="11">
    <location>
        <begin position="958"/>
        <end position="1178"/>
    </location>
</feature>
<dbReference type="Pfam" id="PF12842">
    <property type="entry name" value="DUF3819"/>
    <property type="match status" value="1"/>
</dbReference>
<evidence type="ECO:0000259" key="10">
    <source>
        <dbReference type="Pfam" id="PF12842"/>
    </source>
</evidence>
<dbReference type="OrthoDB" id="1933107at2759"/>
<evidence type="ECO:0000256" key="8">
    <source>
        <dbReference type="SAM" id="MobiDB-lite"/>
    </source>
</evidence>
<dbReference type="Gene3D" id="1.25.40.840">
    <property type="entry name" value="CCR4-NOT transcription complex subunit 1 TTP binding domain"/>
    <property type="match status" value="1"/>
</dbReference>
<dbReference type="Pfam" id="PF16417">
    <property type="entry name" value="CNOT1_TTP_bind"/>
    <property type="match status" value="1"/>
</dbReference>
<keyword evidence="5" id="KW-0539">Nucleus</keyword>
<dbReference type="InterPro" id="IPR055454">
    <property type="entry name" value="CNOT1-like_NOT1_connector"/>
</dbReference>
<keyword evidence="3" id="KW-0805">Transcription regulation</keyword>
<dbReference type="Gene3D" id="1.25.40.800">
    <property type="match status" value="1"/>
</dbReference>
<comment type="caution">
    <text evidence="15">The sequence shown here is derived from an EMBL/GenBank/DDBJ whole genome shotgun (WGS) entry which is preliminary data.</text>
</comment>
<dbReference type="FunFam" id="1.25.40.800:FF:000001">
    <property type="entry name" value="CCR4-NOT transcription complex subunit 1"/>
    <property type="match status" value="1"/>
</dbReference>
<proteinExistence type="predicted"/>
<dbReference type="GO" id="GO:0005634">
    <property type="term" value="C:nucleus"/>
    <property type="evidence" value="ECO:0007669"/>
    <property type="project" value="UniProtKB-SubCell"/>
</dbReference>
<dbReference type="Gene3D" id="1.25.40.180">
    <property type="match status" value="1"/>
</dbReference>
<dbReference type="Proteomes" id="UP000789739">
    <property type="component" value="Unassembled WGS sequence"/>
</dbReference>
<dbReference type="Gene3D" id="1.25.40.790">
    <property type="match status" value="1"/>
</dbReference>
<dbReference type="InterPro" id="IPR007196">
    <property type="entry name" value="CCR4-Not_Not1_C"/>
</dbReference>
<protein>
    <recommendedName>
        <fullName evidence="7">General negative regulator of transcription subunit 1</fullName>
    </recommendedName>
</protein>
<dbReference type="Pfam" id="PF16415">
    <property type="entry name" value="CNOT1_CAF1_bind"/>
    <property type="match status" value="1"/>
</dbReference>
<dbReference type="FunFam" id="1.25.40.180:FF:000012">
    <property type="entry name" value="Ccr4-Not transcription complex subunit"/>
    <property type="match status" value="1"/>
</dbReference>
<dbReference type="Pfam" id="PF25097">
    <property type="entry name" value="ARM_Cnot1"/>
    <property type="match status" value="1"/>
</dbReference>
<feature type="domain" description="CCR4-Not complex component Not1 C-terminal" evidence="9">
    <location>
        <begin position="1849"/>
        <end position="2209"/>
    </location>
</feature>
<dbReference type="Pfam" id="PF16418">
    <property type="entry name" value="CNOT1_HEAT"/>
    <property type="match status" value="1"/>
</dbReference>
<dbReference type="Pfam" id="PF04054">
    <property type="entry name" value="Not1"/>
    <property type="match status" value="1"/>
</dbReference>
<evidence type="ECO:0000256" key="6">
    <source>
        <dbReference type="ARBA" id="ARBA00059181"/>
    </source>
</evidence>
<reference evidence="15" key="1">
    <citation type="submission" date="2021-06" db="EMBL/GenBank/DDBJ databases">
        <authorList>
            <person name="Kallberg Y."/>
            <person name="Tangrot J."/>
            <person name="Rosling A."/>
        </authorList>
    </citation>
    <scope>NUCLEOTIDE SEQUENCE</scope>
    <source>
        <strain evidence="15">BR232B</strain>
    </source>
</reference>
<feature type="domain" description="CCR4-NOT transcription complex subunit 1 TTP binding" evidence="12">
    <location>
        <begin position="726"/>
        <end position="891"/>
    </location>
</feature>
<feature type="domain" description="CCR4-NOT transcription complex subunit 1 HEAT repeat" evidence="13">
    <location>
        <begin position="548"/>
        <end position="692"/>
    </location>
</feature>
<evidence type="ECO:0000259" key="11">
    <source>
        <dbReference type="Pfam" id="PF16415"/>
    </source>
</evidence>
<dbReference type="CDD" id="cd20710">
    <property type="entry name" value="NOT1_connector"/>
    <property type="match status" value="1"/>
</dbReference>
<evidence type="ECO:0000256" key="2">
    <source>
        <dbReference type="ARBA" id="ARBA00022491"/>
    </source>
</evidence>
<evidence type="ECO:0000259" key="14">
    <source>
        <dbReference type="Pfam" id="PF25097"/>
    </source>
</evidence>
<gene>
    <name evidence="15" type="ORF">PBRASI_LOCUS5777</name>
</gene>
<keyword evidence="16" id="KW-1185">Reference proteome</keyword>
<comment type="subcellular location">
    <subcellularLocation>
        <location evidence="1">Nucleus</location>
    </subcellularLocation>
</comment>
<dbReference type="PANTHER" id="PTHR13162:SF8">
    <property type="entry name" value="CCR4-NOT TRANSCRIPTION COMPLEX SUBUNIT 1"/>
    <property type="match status" value="1"/>
</dbReference>
<evidence type="ECO:0000256" key="5">
    <source>
        <dbReference type="ARBA" id="ARBA00023242"/>
    </source>
</evidence>
<keyword evidence="2" id="KW-0678">Repressor</keyword>
<evidence type="ECO:0000259" key="12">
    <source>
        <dbReference type="Pfam" id="PF16417"/>
    </source>
</evidence>
<keyword evidence="4" id="KW-0804">Transcription</keyword>
<evidence type="ECO:0000313" key="16">
    <source>
        <dbReference type="Proteomes" id="UP000789739"/>
    </source>
</evidence>
<feature type="domain" description="CCR4-NOT transcription complex subunit 1-like NOT1 connector" evidence="14">
    <location>
        <begin position="1506"/>
        <end position="1690"/>
    </location>
</feature>
<evidence type="ECO:0000259" key="13">
    <source>
        <dbReference type="Pfam" id="PF16418"/>
    </source>
</evidence>
<dbReference type="EMBL" id="CAJVPI010000707">
    <property type="protein sequence ID" value="CAG8564693.1"/>
    <property type="molecule type" value="Genomic_DNA"/>
</dbReference>